<name>A0A816LCE9_BRANA</name>
<evidence type="ECO:0000313" key="1">
    <source>
        <dbReference type="EMBL" id="CAF1929366.1"/>
    </source>
</evidence>
<dbReference type="Proteomes" id="UP001295469">
    <property type="component" value="Chromosome C05"/>
</dbReference>
<proteinExistence type="predicted"/>
<gene>
    <name evidence="1" type="ORF">DARMORV10_C05P32830.1</name>
</gene>
<accession>A0A816LCE9</accession>
<protein>
    <submittedName>
        <fullName evidence="1">(rape) hypothetical protein</fullName>
    </submittedName>
</protein>
<organism evidence="1">
    <name type="scientific">Brassica napus</name>
    <name type="common">Rape</name>
    <dbReference type="NCBI Taxonomy" id="3708"/>
    <lineage>
        <taxon>Eukaryota</taxon>
        <taxon>Viridiplantae</taxon>
        <taxon>Streptophyta</taxon>
        <taxon>Embryophyta</taxon>
        <taxon>Tracheophyta</taxon>
        <taxon>Spermatophyta</taxon>
        <taxon>Magnoliopsida</taxon>
        <taxon>eudicotyledons</taxon>
        <taxon>Gunneridae</taxon>
        <taxon>Pentapetalae</taxon>
        <taxon>rosids</taxon>
        <taxon>malvids</taxon>
        <taxon>Brassicales</taxon>
        <taxon>Brassicaceae</taxon>
        <taxon>Brassiceae</taxon>
        <taxon>Brassica</taxon>
    </lineage>
</organism>
<dbReference type="AlphaFoldDB" id="A0A816LCE9"/>
<sequence>MTIQRLATLKGQYFLHHKSIKGLTHLRQSADGNYDNGTYLYGILMLCKNNFEKGKKYLGKLSWKNSKFKSDQC</sequence>
<reference evidence="1" key="1">
    <citation type="submission" date="2021-01" db="EMBL/GenBank/DDBJ databases">
        <authorList>
            <consortium name="Genoscope - CEA"/>
            <person name="William W."/>
        </authorList>
    </citation>
    <scope>NUCLEOTIDE SEQUENCE</scope>
</reference>
<dbReference type="EMBL" id="HG994369">
    <property type="protein sequence ID" value="CAF1929366.1"/>
    <property type="molecule type" value="Genomic_DNA"/>
</dbReference>